<dbReference type="Pfam" id="PF21948">
    <property type="entry name" value="LplA-B_cat"/>
    <property type="match status" value="1"/>
</dbReference>
<sequence length="281" mass="28541">MTPADPTGHGRSAVPADSPGGDPALVPAGVPGRDPAVVPAGAPGRGPAVVLVDLPGSGPAQDVALGPLLLRHGLGDARDILRVYSPSPTAAFSRRDTLRPGYARAAAAVREGNFLPVIRPQGGSLAAYDRGSVVVDHVHRSGSSLSDPGPRFRHFAEMHAAMLVRLGVPARIGPVPREYCPGEYSLHAAGAKIVGSAQRVTRDGWLFSTVIQVSGAARLRAVLTPAYRELGYDFDPSTVGAAEDTAAAVTVAAVTTAVLAAYGVSGPAVTLPAVLIAGLPG</sequence>
<dbReference type="RefSeq" id="WP_203741116.1">
    <property type="nucleotide sequence ID" value="NZ_BOMH01000022.1"/>
</dbReference>
<dbReference type="InterPro" id="IPR045864">
    <property type="entry name" value="aa-tRNA-synth_II/BPL/LPL"/>
</dbReference>
<evidence type="ECO:0000313" key="3">
    <source>
        <dbReference type="EMBL" id="GID65205.1"/>
    </source>
</evidence>
<name>A0A919IFS2_9ACTN</name>
<evidence type="ECO:0000256" key="1">
    <source>
        <dbReference type="SAM" id="MobiDB-lite"/>
    </source>
</evidence>
<feature type="domain" description="BPL/LPL catalytic" evidence="2">
    <location>
        <begin position="75"/>
        <end position="266"/>
    </location>
</feature>
<organism evidence="3 4">
    <name type="scientific">Actinoplanes cyaneus</name>
    <dbReference type="NCBI Taxonomy" id="52696"/>
    <lineage>
        <taxon>Bacteria</taxon>
        <taxon>Bacillati</taxon>
        <taxon>Actinomycetota</taxon>
        <taxon>Actinomycetes</taxon>
        <taxon>Micromonosporales</taxon>
        <taxon>Micromonosporaceae</taxon>
        <taxon>Actinoplanes</taxon>
    </lineage>
</organism>
<protein>
    <recommendedName>
        <fullName evidence="2">BPL/LPL catalytic domain-containing protein</fullName>
    </recommendedName>
</protein>
<dbReference type="AlphaFoldDB" id="A0A919IFS2"/>
<keyword evidence="4" id="KW-1185">Reference proteome</keyword>
<dbReference type="PROSITE" id="PS51733">
    <property type="entry name" value="BPL_LPL_CATALYTIC"/>
    <property type="match status" value="1"/>
</dbReference>
<dbReference type="SUPFAM" id="SSF55681">
    <property type="entry name" value="Class II aaRS and biotin synthetases"/>
    <property type="match status" value="1"/>
</dbReference>
<evidence type="ECO:0000259" key="2">
    <source>
        <dbReference type="PROSITE" id="PS51733"/>
    </source>
</evidence>
<comment type="caution">
    <text evidence="3">The sequence shown here is derived from an EMBL/GenBank/DDBJ whole genome shotgun (WGS) entry which is preliminary data.</text>
</comment>
<reference evidence="3" key="1">
    <citation type="submission" date="2021-01" db="EMBL/GenBank/DDBJ databases">
        <title>Whole genome shotgun sequence of Actinoplanes cyaneus NBRC 14990.</title>
        <authorList>
            <person name="Komaki H."/>
            <person name="Tamura T."/>
        </authorList>
    </citation>
    <scope>NUCLEOTIDE SEQUENCE</scope>
    <source>
        <strain evidence="3">NBRC 14990</strain>
    </source>
</reference>
<dbReference type="Proteomes" id="UP000619479">
    <property type="component" value="Unassembled WGS sequence"/>
</dbReference>
<accession>A0A919IFS2</accession>
<gene>
    <name evidence="3" type="ORF">Acy02nite_30860</name>
</gene>
<evidence type="ECO:0000313" key="4">
    <source>
        <dbReference type="Proteomes" id="UP000619479"/>
    </source>
</evidence>
<dbReference type="Gene3D" id="3.30.930.10">
    <property type="entry name" value="Bira Bifunctional Protein, Domain 2"/>
    <property type="match status" value="1"/>
</dbReference>
<proteinExistence type="predicted"/>
<dbReference type="EMBL" id="BOMH01000022">
    <property type="protein sequence ID" value="GID65205.1"/>
    <property type="molecule type" value="Genomic_DNA"/>
</dbReference>
<dbReference type="InterPro" id="IPR004143">
    <property type="entry name" value="BPL_LPL_catalytic"/>
</dbReference>
<feature type="region of interest" description="Disordered" evidence="1">
    <location>
        <begin position="1"/>
        <end position="41"/>
    </location>
</feature>